<name>A0A0K0FLD9_STRVS</name>
<keyword evidence="4" id="KW-1185">Reference proteome</keyword>
<dbReference type="InterPro" id="IPR000560">
    <property type="entry name" value="His_Pase_clade-2"/>
</dbReference>
<reference evidence="4" key="1">
    <citation type="submission" date="2014-07" db="EMBL/GenBank/DDBJ databases">
        <authorList>
            <person name="Martin A.A"/>
            <person name="De Silva N."/>
        </authorList>
    </citation>
    <scope>NUCLEOTIDE SEQUENCE</scope>
</reference>
<evidence type="ECO:0000256" key="1">
    <source>
        <dbReference type="ARBA" id="ARBA00000032"/>
    </source>
</evidence>
<evidence type="ECO:0000313" key="5">
    <source>
        <dbReference type="WBParaSite" id="SVE_0985400.1"/>
    </source>
</evidence>
<comment type="catalytic activity">
    <reaction evidence="1">
        <text>a phosphate monoester + H2O = an alcohol + phosphate</text>
        <dbReference type="Rhea" id="RHEA:15017"/>
        <dbReference type="ChEBI" id="CHEBI:15377"/>
        <dbReference type="ChEBI" id="CHEBI:30879"/>
        <dbReference type="ChEBI" id="CHEBI:43474"/>
        <dbReference type="ChEBI" id="CHEBI:67140"/>
        <dbReference type="EC" id="3.1.3.2"/>
    </reaction>
</comment>
<evidence type="ECO:0000313" key="4">
    <source>
        <dbReference type="Proteomes" id="UP000035680"/>
    </source>
</evidence>
<dbReference type="CDD" id="cd07061">
    <property type="entry name" value="HP_HAP_like"/>
    <property type="match status" value="1"/>
</dbReference>
<dbReference type="PANTHER" id="PTHR11567:SF210">
    <property type="entry name" value="ACID PHOSPHATASE 5-RELATED"/>
    <property type="match status" value="1"/>
</dbReference>
<dbReference type="Pfam" id="PF00328">
    <property type="entry name" value="His_Phos_2"/>
    <property type="match status" value="1"/>
</dbReference>
<protein>
    <submittedName>
        <fullName evidence="5">Histidine phosphatase superfamily (Branch 2)</fullName>
    </submittedName>
</protein>
<dbReference type="InterPro" id="IPR050645">
    <property type="entry name" value="Histidine_acid_phosphatase"/>
</dbReference>
<organism evidence="4 5">
    <name type="scientific">Strongyloides venezuelensis</name>
    <name type="common">Threadworm</name>
    <dbReference type="NCBI Taxonomy" id="75913"/>
    <lineage>
        <taxon>Eukaryota</taxon>
        <taxon>Metazoa</taxon>
        <taxon>Ecdysozoa</taxon>
        <taxon>Nematoda</taxon>
        <taxon>Chromadorea</taxon>
        <taxon>Rhabditida</taxon>
        <taxon>Tylenchina</taxon>
        <taxon>Panagrolaimomorpha</taxon>
        <taxon>Strongyloidoidea</taxon>
        <taxon>Strongyloididae</taxon>
        <taxon>Strongyloides</taxon>
    </lineage>
</organism>
<evidence type="ECO:0000256" key="3">
    <source>
        <dbReference type="SAM" id="SignalP"/>
    </source>
</evidence>
<dbReference type="Proteomes" id="UP000035680">
    <property type="component" value="Unassembled WGS sequence"/>
</dbReference>
<sequence length="394" mass="46155">MKLFIIFTLCIQYVFSKELLLAQTIFRHGSRTPIYSYPNDIYDSSIWSVPLGQLLPLGMEQSFKQGLKLNQRYIHQYSLVNSSYNVNEITVRSSDVDRTLMSAYYNLFGFYINNTVKNNFLSKFGFENLNTVPVHTVPFNEDYLLNINVSCKNKENEFKKQLERKEFHQYLSSKQHIVDKIEKFSGLKLMNDKSIRDFFDVIYVQNYHNFSLPTWITKGLYEDIRNLSETVWDYTFGEGLIGVEENVELIKYFGGSLLNDIIKNMLKSINDYENNIIERKKYFAYSAHDSTLSSLLRTLGAKQKLLGIRQPDYSAVLSFELWTDDNDNYFISLQYSENADKPFRDITELISDCVGINNMCTLDRFIERSEKYRIKIVEKKGESALSSFKEFCQL</sequence>
<dbReference type="STRING" id="75913.A0A0K0FLD9"/>
<evidence type="ECO:0000256" key="2">
    <source>
        <dbReference type="ARBA" id="ARBA00005375"/>
    </source>
</evidence>
<dbReference type="InterPro" id="IPR033379">
    <property type="entry name" value="Acid_Pase_AS"/>
</dbReference>
<comment type="similarity">
    <text evidence="2">Belongs to the histidine acid phosphatase family.</text>
</comment>
<dbReference type="InterPro" id="IPR029033">
    <property type="entry name" value="His_PPase_superfam"/>
</dbReference>
<dbReference type="AlphaFoldDB" id="A0A0K0FLD9"/>
<dbReference type="PANTHER" id="PTHR11567">
    <property type="entry name" value="ACID PHOSPHATASE-RELATED"/>
    <property type="match status" value="1"/>
</dbReference>
<dbReference type="GO" id="GO:0003993">
    <property type="term" value="F:acid phosphatase activity"/>
    <property type="evidence" value="ECO:0007669"/>
    <property type="project" value="UniProtKB-EC"/>
</dbReference>
<proteinExistence type="inferred from homology"/>
<dbReference type="SUPFAM" id="SSF53254">
    <property type="entry name" value="Phosphoglycerate mutase-like"/>
    <property type="match status" value="1"/>
</dbReference>
<accession>A0A0K0FLD9</accession>
<dbReference type="PROSITE" id="PS00616">
    <property type="entry name" value="HIS_ACID_PHOSPHAT_1"/>
    <property type="match status" value="1"/>
</dbReference>
<feature type="chain" id="PRO_5005329834" evidence="3">
    <location>
        <begin position="17"/>
        <end position="394"/>
    </location>
</feature>
<dbReference type="Gene3D" id="3.40.50.1240">
    <property type="entry name" value="Phosphoglycerate mutase-like"/>
    <property type="match status" value="1"/>
</dbReference>
<reference evidence="5" key="2">
    <citation type="submission" date="2015-08" db="UniProtKB">
        <authorList>
            <consortium name="WormBaseParasite"/>
        </authorList>
    </citation>
    <scope>IDENTIFICATION</scope>
</reference>
<feature type="signal peptide" evidence="3">
    <location>
        <begin position="1"/>
        <end position="16"/>
    </location>
</feature>
<keyword evidence="3" id="KW-0732">Signal</keyword>
<dbReference type="WBParaSite" id="SVE_0985400.1">
    <property type="protein sequence ID" value="SVE_0985400.1"/>
    <property type="gene ID" value="SVE_0985400"/>
</dbReference>